<name>A0AAE0LLX5_9CHLO</name>
<dbReference type="AlphaFoldDB" id="A0AAE0LLX5"/>
<feature type="region of interest" description="Disordered" evidence="1">
    <location>
        <begin position="251"/>
        <end position="284"/>
    </location>
</feature>
<keyword evidence="3" id="KW-1185">Reference proteome</keyword>
<reference evidence="2 3" key="1">
    <citation type="journal article" date="2015" name="Genome Biol. Evol.">
        <title>Comparative Genomics of a Bacterivorous Green Alga Reveals Evolutionary Causalities and Consequences of Phago-Mixotrophic Mode of Nutrition.</title>
        <authorList>
            <person name="Burns J.A."/>
            <person name="Paasch A."/>
            <person name="Narechania A."/>
            <person name="Kim E."/>
        </authorList>
    </citation>
    <scope>NUCLEOTIDE SEQUENCE [LARGE SCALE GENOMIC DNA]</scope>
    <source>
        <strain evidence="2 3">PLY_AMNH</strain>
    </source>
</reference>
<dbReference type="Proteomes" id="UP001190700">
    <property type="component" value="Unassembled WGS sequence"/>
</dbReference>
<proteinExistence type="predicted"/>
<sequence length="284" mass="30979">MSHSRVDALLRRLFTDVQNVLSNAKDAHHHAYVTAYTEIDGDTCFREPTANRLATRVLIARCDGGFETVSDSTLRDLYSVVGNGAHSNNFKTSGDAFLIFGADAQIWVRNGGLKMPSTYRKIKMSRPATQGSPATTLENTLRNVVDDVLRADDVFLRARGAVLFPIAIARHLSKSTGEETVERRVVAKRDAKGVRVTVSNLAMCSLGALTQAARIASETTRGTDASFSVNLRNRTACYRFNFTDRATVLTKRSSSDGAGDTNGTSDILKRQRARDGVADEDTDA</sequence>
<comment type="caution">
    <text evidence="2">The sequence shown here is derived from an EMBL/GenBank/DDBJ whole genome shotgun (WGS) entry which is preliminary data.</text>
</comment>
<gene>
    <name evidence="2" type="ORF">CYMTET_2541</name>
</gene>
<evidence type="ECO:0000313" key="2">
    <source>
        <dbReference type="EMBL" id="KAK3290073.1"/>
    </source>
</evidence>
<evidence type="ECO:0000256" key="1">
    <source>
        <dbReference type="SAM" id="MobiDB-lite"/>
    </source>
</evidence>
<evidence type="ECO:0000313" key="3">
    <source>
        <dbReference type="Proteomes" id="UP001190700"/>
    </source>
</evidence>
<dbReference type="EMBL" id="LGRX02000005">
    <property type="protein sequence ID" value="KAK3290073.1"/>
    <property type="molecule type" value="Genomic_DNA"/>
</dbReference>
<feature type="compositionally biased region" description="Polar residues" evidence="1">
    <location>
        <begin position="251"/>
        <end position="265"/>
    </location>
</feature>
<accession>A0AAE0LLX5</accession>
<organism evidence="2 3">
    <name type="scientific">Cymbomonas tetramitiformis</name>
    <dbReference type="NCBI Taxonomy" id="36881"/>
    <lineage>
        <taxon>Eukaryota</taxon>
        <taxon>Viridiplantae</taxon>
        <taxon>Chlorophyta</taxon>
        <taxon>Pyramimonadophyceae</taxon>
        <taxon>Pyramimonadales</taxon>
        <taxon>Pyramimonadaceae</taxon>
        <taxon>Cymbomonas</taxon>
    </lineage>
</organism>
<feature type="compositionally biased region" description="Basic and acidic residues" evidence="1">
    <location>
        <begin position="267"/>
        <end position="277"/>
    </location>
</feature>
<protein>
    <submittedName>
        <fullName evidence="2">Uncharacterized protein</fullName>
    </submittedName>
</protein>